<dbReference type="PROSITE" id="PS51257">
    <property type="entry name" value="PROKAR_LIPOPROTEIN"/>
    <property type="match status" value="1"/>
</dbReference>
<dbReference type="InterPro" id="IPR001460">
    <property type="entry name" value="PCN-bd_Tpept"/>
</dbReference>
<keyword evidence="9" id="KW-1185">Reference proteome</keyword>
<keyword evidence="4" id="KW-0732">Signal</keyword>
<evidence type="ECO:0000259" key="5">
    <source>
        <dbReference type="Pfam" id="PF00905"/>
    </source>
</evidence>
<dbReference type="GO" id="GO:0051301">
    <property type="term" value="P:cell division"/>
    <property type="evidence" value="ECO:0007669"/>
    <property type="project" value="UniProtKB-KW"/>
</dbReference>
<reference evidence="8" key="1">
    <citation type="journal article" date="2014" name="Int. J. Syst. Evol. Microbiol.">
        <title>Complete genome sequence of Corynebacterium casei LMG S-19264T (=DSM 44701T), isolated from a smear-ripened cheese.</title>
        <authorList>
            <consortium name="US DOE Joint Genome Institute (JGI-PGF)"/>
            <person name="Walter F."/>
            <person name="Albersmeier A."/>
            <person name="Kalinowski J."/>
            <person name="Ruckert C."/>
        </authorList>
    </citation>
    <scope>NUCLEOTIDE SEQUENCE</scope>
    <source>
        <strain evidence="8">VKM Ac-1321</strain>
    </source>
</reference>
<evidence type="ECO:0000259" key="7">
    <source>
        <dbReference type="Pfam" id="PF05223"/>
    </source>
</evidence>
<dbReference type="GO" id="GO:0071972">
    <property type="term" value="F:peptidoglycan L,D-transpeptidase activity"/>
    <property type="evidence" value="ECO:0007669"/>
    <property type="project" value="TreeGrafter"/>
</dbReference>
<dbReference type="GO" id="GO:0005886">
    <property type="term" value="C:plasma membrane"/>
    <property type="evidence" value="ECO:0007669"/>
    <property type="project" value="TreeGrafter"/>
</dbReference>
<protein>
    <submittedName>
        <fullName evidence="8">Cell division protein FtsI</fullName>
    </submittedName>
</protein>
<evidence type="ECO:0000313" key="8">
    <source>
        <dbReference type="EMBL" id="GLL06194.1"/>
    </source>
</evidence>
<evidence type="ECO:0000259" key="6">
    <source>
        <dbReference type="Pfam" id="PF03717"/>
    </source>
</evidence>
<dbReference type="InterPro" id="IPR005311">
    <property type="entry name" value="PBP_dimer"/>
</dbReference>
<evidence type="ECO:0000313" key="9">
    <source>
        <dbReference type="Proteomes" id="UP001143480"/>
    </source>
</evidence>
<evidence type="ECO:0000256" key="2">
    <source>
        <dbReference type="ARBA" id="ARBA00007171"/>
    </source>
</evidence>
<dbReference type="GO" id="GO:0008658">
    <property type="term" value="F:penicillin binding"/>
    <property type="evidence" value="ECO:0007669"/>
    <property type="project" value="InterPro"/>
</dbReference>
<dbReference type="Gene3D" id="3.90.1310.10">
    <property type="entry name" value="Penicillin-binding protein 2a (Domain 2)"/>
    <property type="match status" value="1"/>
</dbReference>
<feature type="domain" description="Penicillin-binding protein transpeptidase" evidence="5">
    <location>
        <begin position="364"/>
        <end position="633"/>
    </location>
</feature>
<accession>A0A9W6NR39</accession>
<dbReference type="InterPro" id="IPR007887">
    <property type="entry name" value="MecA_N"/>
</dbReference>
<feature type="chain" id="PRO_5040974174" evidence="4">
    <location>
        <begin position="33"/>
        <end position="638"/>
    </location>
</feature>
<organism evidence="8 9">
    <name type="scientific">Dactylosporangium matsuzakiense</name>
    <dbReference type="NCBI Taxonomy" id="53360"/>
    <lineage>
        <taxon>Bacteria</taxon>
        <taxon>Bacillati</taxon>
        <taxon>Actinomycetota</taxon>
        <taxon>Actinomycetes</taxon>
        <taxon>Micromonosporales</taxon>
        <taxon>Micromonosporaceae</taxon>
        <taxon>Dactylosporangium</taxon>
    </lineage>
</organism>
<sequence length="638" mass="66534">MLSWRRIAHMAVSIRRVTALVAALAMLGTLQACSSKPPDDSLKTFLEAWQKGNIAGLKFLSPDGKALSGDAAQKLWTTVAGDLAAKPPTLTAKGAPVVKDDNSTSVVHVAWPVADSSWEYDTTVNAKRVDKEWTVVFDAKTINPKLEATDKLSIRKTAGARGSILDGSGQPIVSSKPVVIVGVQPRSITDINIVVKNLTDAFSAAKVDVDVSGLPAKVKAASPDAFVQIVTLRQEVYDQIANKLNSTPGVITRKSTQSLAPSAQFARALLGTTGEVTKEIMDKNPGKYQVGDVVGLAGLQQKYDSVLQGKPGVKVIVSMPQGTPDKELFTTDPTTGTGIKITIDQGMQNAAEQALAGEQRRSALVAISVSTNSIVAVANGPGAAPNNFALVGQTPPGSMLKTVTALAVLDKGMTGESVVACPKNLTVDGRTFKNSHDEELGSVPLRTDFSKSCNTAFASLAPQIAPDGLGKTAATLGLGIPWDLGADVFTGKISVNGSKSEQAAAAFGQGTNLVSPVVMAAAAAGVARGQWKQPQLVLEPAPKSPAADGPQLNQASLDALRQMMREVVTEGTASQLKNLPGDLRGKTGTAEYDNDPAHTHSWFMGYRGDIAFCVFVENGGASTAAAVPIAGKFFQTTG</sequence>
<dbReference type="AlphaFoldDB" id="A0A9W6NR39"/>
<comment type="subcellular location">
    <subcellularLocation>
        <location evidence="1">Membrane</location>
    </subcellularLocation>
</comment>
<evidence type="ECO:0000256" key="3">
    <source>
        <dbReference type="ARBA" id="ARBA00023136"/>
    </source>
</evidence>
<dbReference type="Proteomes" id="UP001143480">
    <property type="component" value="Unassembled WGS sequence"/>
</dbReference>
<dbReference type="InterPro" id="IPR036138">
    <property type="entry name" value="PBP_dimer_sf"/>
</dbReference>
<dbReference type="Pfam" id="PF03717">
    <property type="entry name" value="PBP_dimer"/>
    <property type="match status" value="1"/>
</dbReference>
<dbReference type="InterPro" id="IPR050515">
    <property type="entry name" value="Beta-lactam/transpept"/>
</dbReference>
<dbReference type="PANTHER" id="PTHR30627">
    <property type="entry name" value="PEPTIDOGLYCAN D,D-TRANSPEPTIDASE"/>
    <property type="match status" value="1"/>
</dbReference>
<proteinExistence type="inferred from homology"/>
<dbReference type="Gene3D" id="3.40.710.10">
    <property type="entry name" value="DD-peptidase/beta-lactamase superfamily"/>
    <property type="match status" value="1"/>
</dbReference>
<evidence type="ECO:0000256" key="4">
    <source>
        <dbReference type="SAM" id="SignalP"/>
    </source>
</evidence>
<dbReference type="InterPro" id="IPR012338">
    <property type="entry name" value="Beta-lactam/transpept-like"/>
</dbReference>
<comment type="similarity">
    <text evidence="2">Belongs to the transpeptidase family.</text>
</comment>
<comment type="caution">
    <text evidence="8">The sequence shown here is derived from an EMBL/GenBank/DDBJ whole genome shotgun (WGS) entry which is preliminary data.</text>
</comment>
<gene>
    <name evidence="8" type="ORF">GCM10017581_079420</name>
</gene>
<keyword evidence="8" id="KW-0131">Cell cycle</keyword>
<dbReference type="SUPFAM" id="SSF56601">
    <property type="entry name" value="beta-lactamase/transpeptidase-like"/>
    <property type="match status" value="1"/>
</dbReference>
<dbReference type="Pfam" id="PF05223">
    <property type="entry name" value="MecA_N"/>
    <property type="match status" value="1"/>
</dbReference>
<dbReference type="GO" id="GO:0071555">
    <property type="term" value="P:cell wall organization"/>
    <property type="evidence" value="ECO:0007669"/>
    <property type="project" value="TreeGrafter"/>
</dbReference>
<dbReference type="Gene3D" id="3.30.1390.30">
    <property type="entry name" value="Penicillin-binding protein 2a, domain 3"/>
    <property type="match status" value="1"/>
</dbReference>
<feature type="domain" description="Penicillin-binding protein dimerisation" evidence="6">
    <location>
        <begin position="158"/>
        <end position="323"/>
    </location>
</feature>
<name>A0A9W6NR39_9ACTN</name>
<dbReference type="EMBL" id="BSFP01000069">
    <property type="protein sequence ID" value="GLL06194.1"/>
    <property type="molecule type" value="Genomic_DNA"/>
</dbReference>
<dbReference type="Pfam" id="PF00905">
    <property type="entry name" value="Transpeptidase"/>
    <property type="match status" value="1"/>
</dbReference>
<keyword evidence="8" id="KW-0132">Cell division</keyword>
<evidence type="ECO:0000256" key="1">
    <source>
        <dbReference type="ARBA" id="ARBA00004370"/>
    </source>
</evidence>
<keyword evidence="3" id="KW-0472">Membrane</keyword>
<dbReference type="GO" id="GO:0046677">
    <property type="term" value="P:response to antibiotic"/>
    <property type="evidence" value="ECO:0007669"/>
    <property type="project" value="InterPro"/>
</dbReference>
<feature type="signal peptide" evidence="4">
    <location>
        <begin position="1"/>
        <end position="32"/>
    </location>
</feature>
<reference evidence="8" key="2">
    <citation type="submission" date="2023-01" db="EMBL/GenBank/DDBJ databases">
        <authorList>
            <person name="Sun Q."/>
            <person name="Evtushenko L."/>
        </authorList>
    </citation>
    <scope>NUCLEOTIDE SEQUENCE</scope>
    <source>
        <strain evidence="8">VKM Ac-1321</strain>
    </source>
</reference>
<feature type="domain" description="NTF2-like N-terminal transpeptidase" evidence="7">
    <location>
        <begin position="38"/>
        <end position="150"/>
    </location>
</feature>
<dbReference type="SUPFAM" id="SSF56519">
    <property type="entry name" value="Penicillin binding protein dimerisation domain"/>
    <property type="match status" value="1"/>
</dbReference>
<dbReference type="PANTHER" id="PTHR30627:SF24">
    <property type="entry name" value="PENICILLIN-BINDING PROTEIN 4B"/>
    <property type="match status" value="1"/>
</dbReference>